<sequence length="101" mass="11471">MTGQWDLFRSRLSGELSGFFPRVLFFGERLHGDSHSHRSSLQCRFCSWHEIRLILSHFCLIFSGLPLCTCLKMAFLHGICCPVPPVLRACTLVDTSFPGKI</sequence>
<evidence type="ECO:0000313" key="2">
    <source>
        <dbReference type="Proteomes" id="UP000063964"/>
    </source>
</evidence>
<organism evidence="1 2">
    <name type="scientific">Desulfomicrobium orale DSM 12838</name>
    <dbReference type="NCBI Taxonomy" id="888061"/>
    <lineage>
        <taxon>Bacteria</taxon>
        <taxon>Pseudomonadati</taxon>
        <taxon>Thermodesulfobacteriota</taxon>
        <taxon>Desulfovibrionia</taxon>
        <taxon>Desulfovibrionales</taxon>
        <taxon>Desulfomicrobiaceae</taxon>
        <taxon>Desulfomicrobium</taxon>
    </lineage>
</organism>
<name>A0A0X8JP80_9BACT</name>
<proteinExistence type="predicted"/>
<accession>A0A0X8JP80</accession>
<protein>
    <submittedName>
        <fullName evidence="1">Uncharacterized protein</fullName>
    </submittedName>
</protein>
<dbReference type="AlphaFoldDB" id="A0A0X8JP80"/>
<dbReference type="Proteomes" id="UP000063964">
    <property type="component" value="Chromosome"/>
</dbReference>
<evidence type="ECO:0000313" key="1">
    <source>
        <dbReference type="EMBL" id="AMD92364.1"/>
    </source>
</evidence>
<dbReference type="EMBL" id="CP014230">
    <property type="protein sequence ID" value="AMD92364.1"/>
    <property type="molecule type" value="Genomic_DNA"/>
</dbReference>
<dbReference type="KEGG" id="doa:AXF15_04060"/>
<reference evidence="2" key="1">
    <citation type="submission" date="2016-02" db="EMBL/GenBank/DDBJ databases">
        <authorList>
            <person name="Holder M.E."/>
            <person name="Ajami N.J."/>
            <person name="Petrosino J.F."/>
        </authorList>
    </citation>
    <scope>NUCLEOTIDE SEQUENCE [LARGE SCALE GENOMIC DNA]</scope>
    <source>
        <strain evidence="2">DSM 12838</strain>
    </source>
</reference>
<keyword evidence="2" id="KW-1185">Reference proteome</keyword>
<gene>
    <name evidence="1" type="ORF">AXF15_04060</name>
</gene>
<dbReference type="STRING" id="888061.AXF15_04060"/>